<dbReference type="STRING" id="765257.A0A0C9YC66"/>
<evidence type="ECO:0000313" key="1">
    <source>
        <dbReference type="EMBL" id="KIK14346.1"/>
    </source>
</evidence>
<accession>A0A0C9YC66</accession>
<keyword evidence="2" id="KW-1185">Reference proteome</keyword>
<dbReference type="Proteomes" id="UP000054018">
    <property type="component" value="Unassembled WGS sequence"/>
</dbReference>
<dbReference type="OrthoDB" id="2693152at2759"/>
<name>A0A0C9YC66_9AGAM</name>
<reference evidence="2" key="2">
    <citation type="submission" date="2015-01" db="EMBL/GenBank/DDBJ databases">
        <title>Evolutionary Origins and Diversification of the Mycorrhizal Mutualists.</title>
        <authorList>
            <consortium name="DOE Joint Genome Institute"/>
            <consortium name="Mycorrhizal Genomics Consortium"/>
            <person name="Kohler A."/>
            <person name="Kuo A."/>
            <person name="Nagy L.G."/>
            <person name="Floudas D."/>
            <person name="Copeland A."/>
            <person name="Barry K.W."/>
            <person name="Cichocki N."/>
            <person name="Veneault-Fourrey C."/>
            <person name="LaButti K."/>
            <person name="Lindquist E.A."/>
            <person name="Lipzen A."/>
            <person name="Lundell T."/>
            <person name="Morin E."/>
            <person name="Murat C."/>
            <person name="Riley R."/>
            <person name="Ohm R."/>
            <person name="Sun H."/>
            <person name="Tunlid A."/>
            <person name="Henrissat B."/>
            <person name="Grigoriev I.V."/>
            <person name="Hibbett D.S."/>
            <person name="Martin F."/>
        </authorList>
    </citation>
    <scope>NUCLEOTIDE SEQUENCE [LARGE SCALE GENOMIC DNA]</scope>
    <source>
        <strain evidence="2">441</strain>
    </source>
</reference>
<evidence type="ECO:0000313" key="2">
    <source>
        <dbReference type="Proteomes" id="UP000054018"/>
    </source>
</evidence>
<sequence length="148" mass="16746">LSLQHAKQLRTYTKDLCDTLEIPEKNLLDFIETCDLFHMLLNMKASLIKYEIDTHANKSNILQETLASKDFEIALHNCLLACLLSPNINAYVMDMQRHIMVSLYGQLGLIVDPANNVMCWSSSLSTKISSRFQLGFLTMLSSSPAFTQ</sequence>
<dbReference type="EMBL" id="KN833943">
    <property type="protein sequence ID" value="KIK14346.1"/>
    <property type="molecule type" value="Genomic_DNA"/>
</dbReference>
<protein>
    <submittedName>
        <fullName evidence="1">Uncharacterized protein</fullName>
    </submittedName>
</protein>
<organism evidence="1 2">
    <name type="scientific">Pisolithus microcarpus 441</name>
    <dbReference type="NCBI Taxonomy" id="765257"/>
    <lineage>
        <taxon>Eukaryota</taxon>
        <taxon>Fungi</taxon>
        <taxon>Dikarya</taxon>
        <taxon>Basidiomycota</taxon>
        <taxon>Agaricomycotina</taxon>
        <taxon>Agaricomycetes</taxon>
        <taxon>Agaricomycetidae</taxon>
        <taxon>Boletales</taxon>
        <taxon>Sclerodermatineae</taxon>
        <taxon>Pisolithaceae</taxon>
        <taxon>Pisolithus</taxon>
    </lineage>
</organism>
<dbReference type="AlphaFoldDB" id="A0A0C9YC66"/>
<dbReference type="HOGENOM" id="CLU_1763233_0_0_1"/>
<feature type="non-terminal residue" evidence="1">
    <location>
        <position position="148"/>
    </location>
</feature>
<proteinExistence type="predicted"/>
<gene>
    <name evidence="1" type="ORF">PISMIDRAFT_117227</name>
</gene>
<reference evidence="1 2" key="1">
    <citation type="submission" date="2014-04" db="EMBL/GenBank/DDBJ databases">
        <authorList>
            <consortium name="DOE Joint Genome Institute"/>
            <person name="Kuo A."/>
            <person name="Kohler A."/>
            <person name="Costa M.D."/>
            <person name="Nagy L.G."/>
            <person name="Floudas D."/>
            <person name="Copeland A."/>
            <person name="Barry K.W."/>
            <person name="Cichocki N."/>
            <person name="Veneault-Fourrey C."/>
            <person name="LaButti K."/>
            <person name="Lindquist E.A."/>
            <person name="Lipzen A."/>
            <person name="Lundell T."/>
            <person name="Morin E."/>
            <person name="Murat C."/>
            <person name="Sun H."/>
            <person name="Tunlid A."/>
            <person name="Henrissat B."/>
            <person name="Grigoriev I.V."/>
            <person name="Hibbett D.S."/>
            <person name="Martin F."/>
            <person name="Nordberg H.P."/>
            <person name="Cantor M.N."/>
            <person name="Hua S.X."/>
        </authorList>
    </citation>
    <scope>NUCLEOTIDE SEQUENCE [LARGE SCALE GENOMIC DNA]</scope>
    <source>
        <strain evidence="1 2">441</strain>
    </source>
</reference>